<feature type="compositionally biased region" description="Acidic residues" evidence="1">
    <location>
        <begin position="71"/>
        <end position="80"/>
    </location>
</feature>
<feature type="transmembrane region" description="Helical" evidence="2">
    <location>
        <begin position="13"/>
        <end position="34"/>
    </location>
</feature>
<dbReference type="Pfam" id="PF05686">
    <property type="entry name" value="Glyco_transf_90"/>
    <property type="match status" value="1"/>
</dbReference>
<keyword evidence="2" id="KW-0812">Transmembrane</keyword>
<evidence type="ECO:0000313" key="4">
    <source>
        <dbReference type="EMBL" id="PSN72355.1"/>
    </source>
</evidence>
<evidence type="ECO:0000259" key="3">
    <source>
        <dbReference type="SMART" id="SM00672"/>
    </source>
</evidence>
<feature type="region of interest" description="Disordered" evidence="1">
    <location>
        <begin position="56"/>
        <end position="83"/>
    </location>
</feature>
<dbReference type="Proteomes" id="UP000240883">
    <property type="component" value="Unassembled WGS sequence"/>
</dbReference>
<keyword evidence="5" id="KW-1185">Reference proteome</keyword>
<reference evidence="4 5" key="1">
    <citation type="journal article" date="2018" name="Front. Microbiol.">
        <title>Genome-Wide Analysis of Corynespora cassiicola Leaf Fall Disease Putative Effectors.</title>
        <authorList>
            <person name="Lopez D."/>
            <person name="Ribeiro S."/>
            <person name="Label P."/>
            <person name="Fumanal B."/>
            <person name="Venisse J.S."/>
            <person name="Kohler A."/>
            <person name="de Oliveira R.R."/>
            <person name="Labutti K."/>
            <person name="Lipzen A."/>
            <person name="Lail K."/>
            <person name="Bauer D."/>
            <person name="Ohm R.A."/>
            <person name="Barry K.W."/>
            <person name="Spatafora J."/>
            <person name="Grigoriev I.V."/>
            <person name="Martin F.M."/>
            <person name="Pujade-Renaud V."/>
        </authorList>
    </citation>
    <scope>NUCLEOTIDE SEQUENCE [LARGE SCALE GENOMIC DNA]</scope>
    <source>
        <strain evidence="4 5">Philippines</strain>
    </source>
</reference>
<proteinExistence type="predicted"/>
<gene>
    <name evidence="4" type="ORF">BS50DRAFT_249644</name>
</gene>
<dbReference type="InterPro" id="IPR051091">
    <property type="entry name" value="O-Glucosyltr/Glycosyltrsf_90"/>
</dbReference>
<feature type="domain" description="Glycosyl transferase CAP10" evidence="3">
    <location>
        <begin position="334"/>
        <end position="639"/>
    </location>
</feature>
<name>A0A2T2P3V0_CORCC</name>
<evidence type="ECO:0000256" key="1">
    <source>
        <dbReference type="SAM" id="MobiDB-lite"/>
    </source>
</evidence>
<dbReference type="InterPro" id="IPR006598">
    <property type="entry name" value="CAP10"/>
</dbReference>
<dbReference type="AlphaFoldDB" id="A0A2T2P3V0"/>
<protein>
    <submittedName>
        <fullName evidence="4">Capsule-associated protein-like protein CAP1</fullName>
    </submittedName>
</protein>
<sequence>MYNLPRRPLSPRLAFRTIVILACFFILSGTVWLWHGESLKITHLSATATAIAEADGEAGTPTAAPEPTPEPTEEPEEHDLEPERLSHPIDYLIQKAEARHKYILEKQSNNLASAAAAYRKKRGRHPPPGFDEWFKFAQEHDAVIVEDFFDQIYQDLTPYWGLEAADLRRQAKGFPHLISVRNGVANMTTDKDRPWMDLWLDLTRSIQKWLPDVDIPINVMDESRVIAPWDEVDRRVREEGRLRKMVQVKDVVGEYTGLKDVDEHLAKPTDVEWITTGSYWDAARVGCPPQSMSRNATSVNKLTGPPPMHANFPPRSFEGYVLNWTTIRDPCWQPELRESHGTFVEPVSQSTTHTLMPLFGGSKLPMNNDILLPPAMYWSDDVLYSGGDDHGPAWEKKEHKLMWRGAATGGRNRESNWTRFHRHRFVSMVNGSAIQEAERNVSGPNQGPNFVLQSYRTYNLRAVQHTDLGSWLSKITDVGFVSLDCFPQTGNAQCPYTDHYFSVKKPVPMKEQYSYKYLADLDGNSFSGRYLGFLRSTSVPIKASIYSEWHDSRLTPWLHFVPMDNSYVDVYGILDYFMGTSGTSHVEQGEYLRELAHDRAGKKIALAGKEWAEKVLRKEDMQIYVMRLLMEYARVCDDKREVMGYVKDLEERIQLD</sequence>
<evidence type="ECO:0000256" key="2">
    <source>
        <dbReference type="SAM" id="Phobius"/>
    </source>
</evidence>
<dbReference type="EMBL" id="KZ678130">
    <property type="protein sequence ID" value="PSN72355.1"/>
    <property type="molecule type" value="Genomic_DNA"/>
</dbReference>
<dbReference type="OrthoDB" id="541052at2759"/>
<keyword evidence="2" id="KW-1133">Transmembrane helix</keyword>
<organism evidence="4 5">
    <name type="scientific">Corynespora cassiicola Philippines</name>
    <dbReference type="NCBI Taxonomy" id="1448308"/>
    <lineage>
        <taxon>Eukaryota</taxon>
        <taxon>Fungi</taxon>
        <taxon>Dikarya</taxon>
        <taxon>Ascomycota</taxon>
        <taxon>Pezizomycotina</taxon>
        <taxon>Dothideomycetes</taxon>
        <taxon>Pleosporomycetidae</taxon>
        <taxon>Pleosporales</taxon>
        <taxon>Corynesporascaceae</taxon>
        <taxon>Corynespora</taxon>
    </lineage>
</organism>
<dbReference type="SMART" id="SM00672">
    <property type="entry name" value="CAP10"/>
    <property type="match status" value="1"/>
</dbReference>
<keyword evidence="2" id="KW-0472">Membrane</keyword>
<dbReference type="PANTHER" id="PTHR12203:SF22">
    <property type="entry name" value="CAPSULE ASSOCIATED PROTEIN"/>
    <property type="match status" value="1"/>
</dbReference>
<accession>A0A2T2P3V0</accession>
<evidence type="ECO:0000313" key="5">
    <source>
        <dbReference type="Proteomes" id="UP000240883"/>
    </source>
</evidence>
<dbReference type="PANTHER" id="PTHR12203">
    <property type="entry name" value="KDEL LYS-ASP-GLU-LEU CONTAINING - RELATED"/>
    <property type="match status" value="1"/>
</dbReference>